<name>A0A1B0CYC7_PHLPP</name>
<dbReference type="PANTHER" id="PTHR24047:SF32">
    <property type="entry name" value="FI01909P-RELATED"/>
    <property type="match status" value="1"/>
</dbReference>
<protein>
    <recommendedName>
        <fullName evidence="6">EMI domain-containing protein</fullName>
    </recommendedName>
</protein>
<organism evidence="4 5">
    <name type="scientific">Phlebotomus papatasi</name>
    <name type="common">Sandfly</name>
    <dbReference type="NCBI Taxonomy" id="29031"/>
    <lineage>
        <taxon>Eukaryota</taxon>
        <taxon>Metazoa</taxon>
        <taxon>Ecdysozoa</taxon>
        <taxon>Arthropoda</taxon>
        <taxon>Hexapoda</taxon>
        <taxon>Insecta</taxon>
        <taxon>Pterygota</taxon>
        <taxon>Neoptera</taxon>
        <taxon>Endopterygota</taxon>
        <taxon>Diptera</taxon>
        <taxon>Nematocera</taxon>
        <taxon>Psychodoidea</taxon>
        <taxon>Psychodidae</taxon>
        <taxon>Phlebotomus</taxon>
        <taxon>Phlebotomus</taxon>
    </lineage>
</organism>
<evidence type="ECO:0008006" key="6">
    <source>
        <dbReference type="Google" id="ProtNLM"/>
    </source>
</evidence>
<evidence type="ECO:0000313" key="4">
    <source>
        <dbReference type="EnsemblMetazoa" id="PPAI000001-PA"/>
    </source>
</evidence>
<dbReference type="Gene3D" id="2.10.25.10">
    <property type="entry name" value="Laminin"/>
    <property type="match status" value="2"/>
</dbReference>
<reference evidence="4" key="1">
    <citation type="submission" date="2022-08" db="UniProtKB">
        <authorList>
            <consortium name="EnsemblMetazoa"/>
        </authorList>
    </citation>
    <scope>IDENTIFICATION</scope>
    <source>
        <strain evidence="4">Israel</strain>
    </source>
</reference>
<feature type="region of interest" description="Disordered" evidence="1">
    <location>
        <begin position="242"/>
        <end position="301"/>
    </location>
</feature>
<evidence type="ECO:0000256" key="2">
    <source>
        <dbReference type="SAM" id="Phobius"/>
    </source>
</evidence>
<accession>A0A1B0CYC7</accession>
<dbReference type="Proteomes" id="UP000092462">
    <property type="component" value="Unassembled WGS sequence"/>
</dbReference>
<keyword evidence="2" id="KW-1133">Transmembrane helix</keyword>
<keyword evidence="2" id="KW-0812">Transmembrane</keyword>
<dbReference type="VEuPathDB" id="VectorBase:PPAI000001"/>
<feature type="signal peptide" evidence="3">
    <location>
        <begin position="1"/>
        <end position="21"/>
    </location>
</feature>
<feature type="compositionally biased region" description="Low complexity" evidence="1">
    <location>
        <begin position="242"/>
        <end position="280"/>
    </location>
</feature>
<dbReference type="EMBL" id="AJVK01000001">
    <property type="status" value="NOT_ANNOTATED_CDS"/>
    <property type="molecule type" value="Genomic_DNA"/>
</dbReference>
<keyword evidence="5" id="KW-1185">Reference proteome</keyword>
<keyword evidence="2" id="KW-0472">Membrane</keyword>
<dbReference type="InterPro" id="IPR053255">
    <property type="entry name" value="EGF-like_domain"/>
</dbReference>
<evidence type="ECO:0000256" key="3">
    <source>
        <dbReference type="SAM" id="SignalP"/>
    </source>
</evidence>
<dbReference type="AlphaFoldDB" id="A0A1B0CYC7"/>
<feature type="transmembrane region" description="Helical" evidence="2">
    <location>
        <begin position="355"/>
        <end position="377"/>
    </location>
</feature>
<feature type="compositionally biased region" description="Acidic residues" evidence="1">
    <location>
        <begin position="288"/>
        <end position="301"/>
    </location>
</feature>
<feature type="chain" id="PRO_5043657776" description="EMI domain-containing protein" evidence="3">
    <location>
        <begin position="22"/>
        <end position="400"/>
    </location>
</feature>
<evidence type="ECO:0000256" key="1">
    <source>
        <dbReference type="SAM" id="MobiDB-lite"/>
    </source>
</evidence>
<evidence type="ECO:0000313" key="5">
    <source>
        <dbReference type="Proteomes" id="UP000092462"/>
    </source>
</evidence>
<proteinExistence type="predicted"/>
<dbReference type="PANTHER" id="PTHR24047">
    <property type="entry name" value="FI01909P-RELATED"/>
    <property type="match status" value="1"/>
</dbReference>
<dbReference type="EnsemblMetazoa" id="PPAI000001-RA">
    <property type="protein sequence ID" value="PPAI000001-PA"/>
    <property type="gene ID" value="PPAI000001"/>
</dbReference>
<dbReference type="VEuPathDB" id="VectorBase:PPAPM1_002497"/>
<dbReference type="EMBL" id="AJVK01000002">
    <property type="status" value="NOT_ANNOTATED_CDS"/>
    <property type="molecule type" value="Genomic_DNA"/>
</dbReference>
<keyword evidence="3" id="KW-0732">Signal</keyword>
<sequence>MLQNRTIILVVLLGLIFECWGQWCDIPEVEYVWEKRKINVIKFRDKWVKCHWFSVNRSCQKREQYPDTEWKNEFVRKEVTKRVCCAGYSEELGECVPICENSCINSRCVAPNTCQCNIGYKIFSKEATNKCIPYCDECDFGTCIAPNVCKCASGYKKQWSFAKHKDLCVPFCEDGCPRRSVCSQPNICTCHEPFMEVNFLGEMLCLAEGETLEPPTTTTEATTTTTTEVITTTTTEEITTTTTQEITTTTTEPSTSSLTSTTTPVIEETTTLSSSTLRTTDFSNDSTDYSDIEEVPEEDLENSTLSAQLNDAENDLENVSDDVPSSSTINAHVLDVFEESVESDGNGTLDNVFGMVWYIVLAIAIILFIIIALKIYIAMQTKHYKIPNELPEVHYTNSKV</sequence>